<dbReference type="Pfam" id="PF00756">
    <property type="entry name" value="Esterase"/>
    <property type="match status" value="1"/>
</dbReference>
<evidence type="ECO:0000313" key="5">
    <source>
        <dbReference type="Proteomes" id="UP000294164"/>
    </source>
</evidence>
<dbReference type="Proteomes" id="UP000294164">
    <property type="component" value="Unassembled WGS sequence"/>
</dbReference>
<dbReference type="InterPro" id="IPR029058">
    <property type="entry name" value="AB_hydrolase_fold"/>
</dbReference>
<protein>
    <submittedName>
        <fullName evidence="4">Alpha/beta hydrolase</fullName>
    </submittedName>
</protein>
<keyword evidence="2 4" id="KW-0378">Hydrolase</keyword>
<reference evidence="4 5" key="1">
    <citation type="submission" date="2019-02" db="EMBL/GenBank/DDBJ databases">
        <title>WGS of Pseudoxanthomonas species novum from clinical isolates.</title>
        <authorList>
            <person name="Bernier A.-M."/>
            <person name="Bernard K."/>
            <person name="Vachon A."/>
        </authorList>
    </citation>
    <scope>NUCLEOTIDE SEQUENCE [LARGE SCALE GENOMIC DNA]</scope>
    <source>
        <strain evidence="4 5">NML130969</strain>
    </source>
</reference>
<name>A0A4V2HFS5_9GAMM</name>
<dbReference type="AlphaFoldDB" id="A0A4V2HFS5"/>
<feature type="chain" id="PRO_5020277167" evidence="3">
    <location>
        <begin position="27"/>
        <end position="398"/>
    </location>
</feature>
<dbReference type="SUPFAM" id="SSF53474">
    <property type="entry name" value="alpha/beta-Hydrolases"/>
    <property type="match status" value="1"/>
</dbReference>
<dbReference type="PANTHER" id="PTHR40841:SF2">
    <property type="entry name" value="SIDEROPHORE-DEGRADING ESTERASE (EUROFUNG)"/>
    <property type="match status" value="1"/>
</dbReference>
<dbReference type="RefSeq" id="WP_130535173.1">
    <property type="nucleotide sequence ID" value="NZ_SHMG01000009.1"/>
</dbReference>
<dbReference type="EMBL" id="SHMG01000009">
    <property type="protein sequence ID" value="TAA39621.1"/>
    <property type="molecule type" value="Genomic_DNA"/>
</dbReference>
<evidence type="ECO:0000256" key="2">
    <source>
        <dbReference type="ARBA" id="ARBA00022801"/>
    </source>
</evidence>
<evidence type="ECO:0000313" key="4">
    <source>
        <dbReference type="EMBL" id="TAA39621.1"/>
    </source>
</evidence>
<organism evidence="4 5">
    <name type="scientific">Pseudoxanthomonas winnipegensis</name>
    <dbReference type="NCBI Taxonomy" id="2480810"/>
    <lineage>
        <taxon>Bacteria</taxon>
        <taxon>Pseudomonadati</taxon>
        <taxon>Pseudomonadota</taxon>
        <taxon>Gammaproteobacteria</taxon>
        <taxon>Lysobacterales</taxon>
        <taxon>Lysobacteraceae</taxon>
        <taxon>Pseudoxanthomonas</taxon>
    </lineage>
</organism>
<dbReference type="GO" id="GO:0016788">
    <property type="term" value="F:hydrolase activity, acting on ester bonds"/>
    <property type="evidence" value="ECO:0007669"/>
    <property type="project" value="TreeGrafter"/>
</dbReference>
<dbReference type="OrthoDB" id="9784036at2"/>
<dbReference type="PANTHER" id="PTHR40841">
    <property type="entry name" value="SIDEROPHORE TRIACETYLFUSARININE C ESTERASE"/>
    <property type="match status" value="1"/>
</dbReference>
<evidence type="ECO:0000256" key="3">
    <source>
        <dbReference type="SAM" id="SignalP"/>
    </source>
</evidence>
<comment type="similarity">
    <text evidence="1">Belongs to the esterase D family.</text>
</comment>
<accession>A0A4V2HFS5</accession>
<comment type="caution">
    <text evidence="4">The sequence shown here is derived from an EMBL/GenBank/DDBJ whole genome shotgun (WGS) entry which is preliminary data.</text>
</comment>
<sequence length="398" mass="41623">MKTIPMLLAALIALGAVALPTAPAHAGAPAASAGAGAGVQVPPVPTGPQYMAMTAQQRYDLRLRIRALPEAQRAPWLARLKVAVDALPEDQRLLLHDERNQMDAEHGTKPVEASQPRIVQFNLQGPNERIYTISIARPDASAPAGGYPVIYVLDANAMFTTVADSARLQAFRPSWTGVAPAVVVGIGVPGDGLFDLPGRYLDLTTPVPGGGASPAGGPPMKTGGADAFLAFIQNQVKPAVQARISIDRARQALFGHSLGGLFVLHTLFTHPDAFQAYIAVSPSVWWGNGSLFKEAEAFVAAGQGQGARVLLTVGQYEQALSAAALAASGADEQRAALDRIKEVDQVARMAQLLARDPALVLRHRVLAGEDHGSGAAPAASLAVRFALLPPAQFPGQDP</sequence>
<dbReference type="InterPro" id="IPR052558">
    <property type="entry name" value="Siderophore_Hydrolase_D"/>
</dbReference>
<keyword evidence="3" id="KW-0732">Signal</keyword>
<dbReference type="Gene3D" id="3.40.50.1820">
    <property type="entry name" value="alpha/beta hydrolase"/>
    <property type="match status" value="1"/>
</dbReference>
<proteinExistence type="inferred from homology"/>
<feature type="signal peptide" evidence="3">
    <location>
        <begin position="1"/>
        <end position="26"/>
    </location>
</feature>
<dbReference type="InterPro" id="IPR000801">
    <property type="entry name" value="Esterase-like"/>
</dbReference>
<evidence type="ECO:0000256" key="1">
    <source>
        <dbReference type="ARBA" id="ARBA00005622"/>
    </source>
</evidence>
<gene>
    <name evidence="4" type="ORF">EA655_14150</name>
</gene>